<gene>
    <name evidence="4" type="ORF">V5799_016597</name>
</gene>
<dbReference type="Gene3D" id="3.10.110.10">
    <property type="entry name" value="Ubiquitin Conjugating Enzyme"/>
    <property type="match status" value="1"/>
</dbReference>
<sequence length="453" mass="50057">MVKNTQAHFSDDQFEPLILQKYGKKKLKPNAVPKLFSHRPAVKPRKPPRLRIDPRENRTSVNSAGLPDSCNVSRAESGSSSNEKLSADGGSSELSEARHEPDLTNVSCTSALLPATFHASIPATNPNEVFSPSARTSLPAACSVAAIGPVPSSRDRFSPSKECLELPNARHEPDLTNALGTPAAVSADFSESAVKFTATSESCSPSEVHQEVPYTPHEPSSVNAPSEVHQEVPCTPHEQSSVNASQQALLERISDLERAQKDANRKLQIAKRRYLKCEAEKEQLQKKIKHLFNDDQMSSMERLSSNSSRWEADTLVKSLRLRLACGTRGYNLLRDYGYPLPSERTLQRHIEHAKFRPGILTDILEPLKMKVKFVTKIYHPNLIGGAPVCLDILTSQWSPAVSISDVMLSIGSLLRAPDMDHPIDPKAALVYKKDPALFKSTARRWTEKHSILK</sequence>
<dbReference type="InterPro" id="IPR000608">
    <property type="entry name" value="UBC"/>
</dbReference>
<name>A0AAQ4F5A2_AMBAM</name>
<keyword evidence="5" id="KW-1185">Reference proteome</keyword>
<dbReference type="PANTHER" id="PTHR24068">
    <property type="entry name" value="UBIQUITIN-CONJUGATING ENZYME E2"/>
    <property type="match status" value="1"/>
</dbReference>
<keyword evidence="1" id="KW-0175">Coiled coil</keyword>
<dbReference type="PROSITE" id="PS50127">
    <property type="entry name" value="UBC_2"/>
    <property type="match status" value="1"/>
</dbReference>
<accession>A0AAQ4F5A2</accession>
<feature type="coiled-coil region" evidence="1">
    <location>
        <begin position="246"/>
        <end position="294"/>
    </location>
</feature>
<feature type="compositionally biased region" description="Polar residues" evidence="2">
    <location>
        <begin position="70"/>
        <end position="84"/>
    </location>
</feature>
<feature type="compositionally biased region" description="Basic residues" evidence="2">
    <location>
        <begin position="36"/>
        <end position="49"/>
    </location>
</feature>
<feature type="region of interest" description="Disordered" evidence="2">
    <location>
        <begin position="206"/>
        <end position="225"/>
    </location>
</feature>
<protein>
    <recommendedName>
        <fullName evidence="3">UBC core domain-containing protein</fullName>
    </recommendedName>
</protein>
<feature type="region of interest" description="Disordered" evidence="2">
    <location>
        <begin position="23"/>
        <end position="100"/>
    </location>
</feature>
<dbReference type="Pfam" id="PF00179">
    <property type="entry name" value="UQ_con"/>
    <property type="match status" value="1"/>
</dbReference>
<evidence type="ECO:0000313" key="5">
    <source>
        <dbReference type="Proteomes" id="UP001321473"/>
    </source>
</evidence>
<dbReference type="SUPFAM" id="SSF54495">
    <property type="entry name" value="UBC-like"/>
    <property type="match status" value="1"/>
</dbReference>
<organism evidence="4 5">
    <name type="scientific">Amblyomma americanum</name>
    <name type="common">Lone star tick</name>
    <dbReference type="NCBI Taxonomy" id="6943"/>
    <lineage>
        <taxon>Eukaryota</taxon>
        <taxon>Metazoa</taxon>
        <taxon>Ecdysozoa</taxon>
        <taxon>Arthropoda</taxon>
        <taxon>Chelicerata</taxon>
        <taxon>Arachnida</taxon>
        <taxon>Acari</taxon>
        <taxon>Parasitiformes</taxon>
        <taxon>Ixodida</taxon>
        <taxon>Ixodoidea</taxon>
        <taxon>Ixodidae</taxon>
        <taxon>Amblyomminae</taxon>
        <taxon>Amblyomma</taxon>
    </lineage>
</organism>
<evidence type="ECO:0000259" key="3">
    <source>
        <dbReference type="PROSITE" id="PS50127"/>
    </source>
</evidence>
<dbReference type="SMART" id="SM00212">
    <property type="entry name" value="UBCc"/>
    <property type="match status" value="1"/>
</dbReference>
<dbReference type="Proteomes" id="UP001321473">
    <property type="component" value="Unassembled WGS sequence"/>
</dbReference>
<dbReference type="AlphaFoldDB" id="A0AAQ4F5A2"/>
<evidence type="ECO:0000256" key="2">
    <source>
        <dbReference type="SAM" id="MobiDB-lite"/>
    </source>
</evidence>
<feature type="domain" description="UBC core" evidence="3">
    <location>
        <begin position="298"/>
        <end position="451"/>
    </location>
</feature>
<comment type="caution">
    <text evidence="4">The sequence shown here is derived from an EMBL/GenBank/DDBJ whole genome shotgun (WGS) entry which is preliminary data.</text>
</comment>
<proteinExistence type="predicted"/>
<dbReference type="InterPro" id="IPR016135">
    <property type="entry name" value="UBQ-conjugating_enzyme/RWD"/>
</dbReference>
<reference evidence="4 5" key="1">
    <citation type="journal article" date="2023" name="Arcadia Sci">
        <title>De novo assembly of a long-read Amblyomma americanum tick genome.</title>
        <authorList>
            <person name="Chou S."/>
            <person name="Poskanzer K.E."/>
            <person name="Rollins M."/>
            <person name="Thuy-Boun P.S."/>
        </authorList>
    </citation>
    <scope>NUCLEOTIDE SEQUENCE [LARGE SCALE GENOMIC DNA]</scope>
    <source>
        <strain evidence="4">F_SG_1</strain>
        <tissue evidence="4">Salivary glands</tissue>
    </source>
</reference>
<evidence type="ECO:0000313" key="4">
    <source>
        <dbReference type="EMBL" id="KAK8782061.1"/>
    </source>
</evidence>
<dbReference type="EMBL" id="JARKHS020007044">
    <property type="protein sequence ID" value="KAK8782061.1"/>
    <property type="molecule type" value="Genomic_DNA"/>
</dbReference>
<evidence type="ECO:0000256" key="1">
    <source>
        <dbReference type="SAM" id="Coils"/>
    </source>
</evidence>